<dbReference type="PROSITE" id="PS51120">
    <property type="entry name" value="LDLRB"/>
    <property type="match status" value="1"/>
</dbReference>
<dbReference type="WBParaSite" id="GPUH_0000166601-mRNA-1">
    <property type="protein sequence ID" value="GPUH_0000166601-mRNA-1"/>
    <property type="gene ID" value="GPUH_0000166601"/>
</dbReference>
<organism evidence="2">
    <name type="scientific">Gongylonema pulchrum</name>
    <dbReference type="NCBI Taxonomy" id="637853"/>
    <lineage>
        <taxon>Eukaryota</taxon>
        <taxon>Metazoa</taxon>
        <taxon>Ecdysozoa</taxon>
        <taxon>Nematoda</taxon>
        <taxon>Chromadorea</taxon>
        <taxon>Rhabditida</taxon>
        <taxon>Spirurina</taxon>
        <taxon>Spiruromorpha</taxon>
        <taxon>Spiruroidea</taxon>
        <taxon>Gongylonematidae</taxon>
        <taxon>Gongylonema</taxon>
    </lineage>
</organism>
<dbReference type="GO" id="GO:0060070">
    <property type="term" value="P:canonical Wnt signaling pathway"/>
    <property type="evidence" value="ECO:0007669"/>
    <property type="project" value="TreeGrafter"/>
</dbReference>
<dbReference type="InterPro" id="IPR050778">
    <property type="entry name" value="Cueball_EGF_LRP_Nidogen"/>
</dbReference>
<proteinExistence type="predicted"/>
<dbReference type="PANTHER" id="PTHR46513:SF13">
    <property type="entry name" value="EGF-LIKE DOMAIN-CONTAINING PROTEIN"/>
    <property type="match status" value="1"/>
</dbReference>
<accession>A0A183CYX1</accession>
<dbReference type="InterPro" id="IPR011042">
    <property type="entry name" value="6-blade_b-propeller_TolB-like"/>
</dbReference>
<dbReference type="SUPFAM" id="SSF63825">
    <property type="entry name" value="YWTD domain"/>
    <property type="match status" value="1"/>
</dbReference>
<dbReference type="AlphaFoldDB" id="A0A183CYX1"/>
<sequence length="222" mass="25111">LSLVDIAARRVYWVDPKVDRVESIDYSGNDRRIIAQGMNHVPHPFGLTIFDQYLYWTDWTRLGVVRIEKFGSPSEVIWTKKENNVFPMGIAAYHPMAQVGPQHSECLGLKIDNPCVEADCQGMCILSKDTGGFGVGYRCVCPIGQKLVDDKRCIDSTDYLLFSSNKIVRGIFPEMIHSSLSEAILPISPVSQRRIGMYFEVECDIHGGSFFYADIMDNTVYR</sequence>
<evidence type="ECO:0000313" key="2">
    <source>
        <dbReference type="WBParaSite" id="GPUH_0000166601-mRNA-1"/>
    </source>
</evidence>
<feature type="repeat" description="LDL-receptor class B" evidence="1">
    <location>
        <begin position="9"/>
        <end position="53"/>
    </location>
</feature>
<dbReference type="Gene3D" id="2.120.10.30">
    <property type="entry name" value="TolB, C-terminal domain"/>
    <property type="match status" value="1"/>
</dbReference>
<protein>
    <submittedName>
        <fullName evidence="2">EGF-like domain-containing protein</fullName>
    </submittedName>
</protein>
<dbReference type="GO" id="GO:0042813">
    <property type="term" value="F:Wnt receptor activity"/>
    <property type="evidence" value="ECO:0007669"/>
    <property type="project" value="TreeGrafter"/>
</dbReference>
<reference evidence="2" key="1">
    <citation type="submission" date="2016-06" db="UniProtKB">
        <authorList>
            <consortium name="WormBaseParasite"/>
        </authorList>
    </citation>
    <scope>IDENTIFICATION</scope>
</reference>
<dbReference type="GO" id="GO:0005886">
    <property type="term" value="C:plasma membrane"/>
    <property type="evidence" value="ECO:0007669"/>
    <property type="project" value="TreeGrafter"/>
</dbReference>
<dbReference type="GO" id="GO:0017147">
    <property type="term" value="F:Wnt-protein binding"/>
    <property type="evidence" value="ECO:0007669"/>
    <property type="project" value="TreeGrafter"/>
</dbReference>
<evidence type="ECO:0000256" key="1">
    <source>
        <dbReference type="PROSITE-ProRule" id="PRU00461"/>
    </source>
</evidence>
<dbReference type="PANTHER" id="PTHR46513">
    <property type="entry name" value="VITELLOGENIN RECEPTOR-LIKE PROTEIN-RELATED-RELATED"/>
    <property type="match status" value="1"/>
</dbReference>
<dbReference type="InterPro" id="IPR000033">
    <property type="entry name" value="LDLR_classB_rpt"/>
</dbReference>
<name>A0A183CYX1_9BILA</name>